<comment type="caution">
    <text evidence="2">The sequence shown here is derived from an EMBL/GenBank/DDBJ whole genome shotgun (WGS) entry which is preliminary data.</text>
</comment>
<reference evidence="2" key="1">
    <citation type="submission" date="2022-12" db="EMBL/GenBank/DDBJ databases">
        <authorList>
            <person name="Petersen C."/>
        </authorList>
    </citation>
    <scope>NUCLEOTIDE SEQUENCE</scope>
    <source>
        <strain evidence="2">IBT 29495</strain>
    </source>
</reference>
<sequence>MGDALRPGDDKFSRVLKESLKTWASYLATENKQHLLPRQAINMRPLVSQTPPFLGDGIASSDETTSFACEEKESTQEKGSLVVNGRSIWRTSDGICDLQPKVLPKKLLLAVGSRLHVELSEDFLSDYPGVQGLSGYDKGNYLSVLYFAWAYIISTRWVELLGRSADHECNMGYTLDRMDGPLPQSGNQPMVEIDIGDDPCEEEVLWWRAILCSNDGWDATAKYNGNDLLGNKSEAPLSGAALNYLSRFCVHHRLCAQCSVALAGVLYIPFLRGRTVSLPLLRQASRLEPTQCVGGSPVSIPDLLFERNELLPKYMTLSPNTWVIECNLVNAWLNPAFAIIDSISHRKNELAAFLANRIPLLGTLWLGEILTDLAKTILRDIQAGMTALDLSGSAWATTTQTFMTCNMGTSNGESIRRDDECRLLFITACEGRDRPPIRPWKPFGDTQLCDTDLTNTNLGNGYWRIAVQFRISRKIILRPLTKQRIPLSPTSHILTALNDYNYDFSSQSLSEVATRGIFEWLRLTGYPRCEKSLYQHSWIDLEGTDEEEEPDDAESDAEKYWSHPKKTHVESWLDGIE</sequence>
<organism evidence="2 3">
    <name type="scientific">Penicillium fimorum</name>
    <dbReference type="NCBI Taxonomy" id="1882269"/>
    <lineage>
        <taxon>Eukaryota</taxon>
        <taxon>Fungi</taxon>
        <taxon>Dikarya</taxon>
        <taxon>Ascomycota</taxon>
        <taxon>Pezizomycotina</taxon>
        <taxon>Eurotiomycetes</taxon>
        <taxon>Eurotiomycetidae</taxon>
        <taxon>Eurotiales</taxon>
        <taxon>Aspergillaceae</taxon>
        <taxon>Penicillium</taxon>
    </lineage>
</organism>
<evidence type="ECO:0000313" key="2">
    <source>
        <dbReference type="EMBL" id="KAJ5505033.1"/>
    </source>
</evidence>
<proteinExistence type="predicted"/>
<dbReference type="Proteomes" id="UP001149954">
    <property type="component" value="Unassembled WGS sequence"/>
</dbReference>
<name>A0A9W9XX99_9EURO</name>
<dbReference type="EMBL" id="JAPWDS010000003">
    <property type="protein sequence ID" value="KAJ5505033.1"/>
    <property type="molecule type" value="Genomic_DNA"/>
</dbReference>
<feature type="compositionally biased region" description="Acidic residues" evidence="1">
    <location>
        <begin position="544"/>
        <end position="555"/>
    </location>
</feature>
<dbReference type="OrthoDB" id="3549294at2759"/>
<protein>
    <submittedName>
        <fullName evidence="2">Uncharacterized protein</fullName>
    </submittedName>
</protein>
<evidence type="ECO:0000313" key="3">
    <source>
        <dbReference type="Proteomes" id="UP001149954"/>
    </source>
</evidence>
<feature type="region of interest" description="Disordered" evidence="1">
    <location>
        <begin position="544"/>
        <end position="577"/>
    </location>
</feature>
<evidence type="ECO:0000256" key="1">
    <source>
        <dbReference type="SAM" id="MobiDB-lite"/>
    </source>
</evidence>
<accession>A0A9W9XX99</accession>
<dbReference type="AlphaFoldDB" id="A0A9W9XX99"/>
<keyword evidence="3" id="KW-1185">Reference proteome</keyword>
<reference evidence="2" key="2">
    <citation type="journal article" date="2023" name="IMA Fungus">
        <title>Comparative genomic study of the Penicillium genus elucidates a diverse pangenome and 15 lateral gene transfer events.</title>
        <authorList>
            <person name="Petersen C."/>
            <person name="Sorensen T."/>
            <person name="Nielsen M.R."/>
            <person name="Sondergaard T.E."/>
            <person name="Sorensen J.L."/>
            <person name="Fitzpatrick D.A."/>
            <person name="Frisvad J.C."/>
            <person name="Nielsen K.L."/>
        </authorList>
    </citation>
    <scope>NUCLEOTIDE SEQUENCE</scope>
    <source>
        <strain evidence="2">IBT 29495</strain>
    </source>
</reference>
<feature type="compositionally biased region" description="Basic and acidic residues" evidence="1">
    <location>
        <begin position="556"/>
        <end position="571"/>
    </location>
</feature>
<gene>
    <name evidence="2" type="ORF">N7463_007907</name>
</gene>